<evidence type="ECO:0000313" key="3">
    <source>
        <dbReference type="Proteomes" id="UP001500929"/>
    </source>
</evidence>
<keyword evidence="1" id="KW-0812">Transmembrane</keyword>
<dbReference type="Proteomes" id="UP001500929">
    <property type="component" value="Unassembled WGS sequence"/>
</dbReference>
<evidence type="ECO:0008006" key="4">
    <source>
        <dbReference type="Google" id="ProtNLM"/>
    </source>
</evidence>
<evidence type="ECO:0000313" key="2">
    <source>
        <dbReference type="EMBL" id="GAA2239898.1"/>
    </source>
</evidence>
<keyword evidence="3" id="KW-1185">Reference proteome</keyword>
<feature type="transmembrane region" description="Helical" evidence="1">
    <location>
        <begin position="35"/>
        <end position="56"/>
    </location>
</feature>
<protein>
    <recommendedName>
        <fullName evidence="4">Multidrug ABC transporter ATPase</fullName>
    </recommendedName>
</protein>
<keyword evidence="1" id="KW-1133">Transmembrane helix</keyword>
<gene>
    <name evidence="2" type="ORF">GCM10009851_26590</name>
</gene>
<name>A0ABN3DRK6_9MICO</name>
<accession>A0ABN3DRK6</accession>
<dbReference type="EMBL" id="BAAAQY010000008">
    <property type="protein sequence ID" value="GAA2239898.1"/>
    <property type="molecule type" value="Genomic_DNA"/>
</dbReference>
<reference evidence="2 3" key="1">
    <citation type="journal article" date="2019" name="Int. J. Syst. Evol. Microbiol.">
        <title>The Global Catalogue of Microorganisms (GCM) 10K type strain sequencing project: providing services to taxonomists for standard genome sequencing and annotation.</title>
        <authorList>
            <consortium name="The Broad Institute Genomics Platform"/>
            <consortium name="The Broad Institute Genome Sequencing Center for Infectious Disease"/>
            <person name="Wu L."/>
            <person name="Ma J."/>
        </authorList>
    </citation>
    <scope>NUCLEOTIDE SEQUENCE [LARGE SCALE GENOMIC DNA]</scope>
    <source>
        <strain evidence="2 3">JCM 16117</strain>
    </source>
</reference>
<proteinExistence type="predicted"/>
<comment type="caution">
    <text evidence="2">The sequence shown here is derived from an EMBL/GenBank/DDBJ whole genome shotgun (WGS) entry which is preliminary data.</text>
</comment>
<organism evidence="2 3">
    <name type="scientific">Herbiconiux moechotypicola</name>
    <dbReference type="NCBI Taxonomy" id="637393"/>
    <lineage>
        <taxon>Bacteria</taxon>
        <taxon>Bacillati</taxon>
        <taxon>Actinomycetota</taxon>
        <taxon>Actinomycetes</taxon>
        <taxon>Micrococcales</taxon>
        <taxon>Microbacteriaceae</taxon>
        <taxon>Herbiconiux</taxon>
    </lineage>
</organism>
<evidence type="ECO:0000256" key="1">
    <source>
        <dbReference type="SAM" id="Phobius"/>
    </source>
</evidence>
<keyword evidence="1" id="KW-0472">Membrane</keyword>
<sequence>MVASAIGLSVLAFLAIIIATLVGVRDFDSSIWRTIILLPLFGLPIGLVFMIILLVLSTRRRLRDARGGR</sequence>